<feature type="domain" description="Flagellar M-ring C-terminal" evidence="13">
    <location>
        <begin position="259"/>
        <end position="401"/>
    </location>
</feature>
<dbReference type="InterPro" id="IPR013556">
    <property type="entry name" value="Flag_M-ring_C"/>
</dbReference>
<evidence type="ECO:0000313" key="14">
    <source>
        <dbReference type="EMBL" id="MDQ0253716.1"/>
    </source>
</evidence>
<evidence type="ECO:0000256" key="6">
    <source>
        <dbReference type="ARBA" id="ARBA00022989"/>
    </source>
</evidence>
<feature type="transmembrane region" description="Helical" evidence="11">
    <location>
        <begin position="26"/>
        <end position="45"/>
    </location>
</feature>
<evidence type="ECO:0000256" key="7">
    <source>
        <dbReference type="ARBA" id="ARBA00023136"/>
    </source>
</evidence>
<dbReference type="PANTHER" id="PTHR30046">
    <property type="entry name" value="FLAGELLAR M-RING PROTEIN"/>
    <property type="match status" value="1"/>
</dbReference>
<keyword evidence="14" id="KW-0966">Cell projection</keyword>
<dbReference type="Proteomes" id="UP001230005">
    <property type="component" value="Unassembled WGS sequence"/>
</dbReference>
<feature type="transmembrane region" description="Helical" evidence="11">
    <location>
        <begin position="449"/>
        <end position="467"/>
    </location>
</feature>
<dbReference type="EMBL" id="JAUSUG010000003">
    <property type="protein sequence ID" value="MDQ0253716.1"/>
    <property type="molecule type" value="Genomic_DNA"/>
</dbReference>
<dbReference type="PRINTS" id="PR01009">
    <property type="entry name" value="FLGMRINGFLIF"/>
</dbReference>
<keyword evidence="14" id="KW-0282">Flagellum</keyword>
<name>A0ABT9ZR61_9BACI</name>
<dbReference type="PANTHER" id="PTHR30046:SF0">
    <property type="entry name" value="FLAGELLAR M-RING PROTEIN"/>
    <property type="match status" value="1"/>
</dbReference>
<gene>
    <name evidence="14" type="ORF">J2S74_001088</name>
</gene>
<evidence type="ECO:0000256" key="3">
    <source>
        <dbReference type="ARBA" id="ARBA00007971"/>
    </source>
</evidence>
<comment type="function">
    <text evidence="9">The M ring may be actively involved in energy transduction.</text>
</comment>
<evidence type="ECO:0000256" key="11">
    <source>
        <dbReference type="SAM" id="Phobius"/>
    </source>
</evidence>
<evidence type="ECO:0000256" key="2">
    <source>
        <dbReference type="ARBA" id="ARBA00004651"/>
    </source>
</evidence>
<evidence type="ECO:0000259" key="13">
    <source>
        <dbReference type="Pfam" id="PF08345"/>
    </source>
</evidence>
<dbReference type="Gene3D" id="3.30.300.30">
    <property type="match status" value="1"/>
</dbReference>
<evidence type="ECO:0000256" key="9">
    <source>
        <dbReference type="PIRNR" id="PIRNR004862"/>
    </source>
</evidence>
<organism evidence="14 15">
    <name type="scientific">Evansella vedderi</name>
    <dbReference type="NCBI Taxonomy" id="38282"/>
    <lineage>
        <taxon>Bacteria</taxon>
        <taxon>Bacillati</taxon>
        <taxon>Bacillota</taxon>
        <taxon>Bacilli</taxon>
        <taxon>Bacillales</taxon>
        <taxon>Bacillaceae</taxon>
        <taxon>Evansella</taxon>
    </lineage>
</organism>
<evidence type="ECO:0000256" key="5">
    <source>
        <dbReference type="ARBA" id="ARBA00022692"/>
    </source>
</evidence>
<feature type="domain" description="Flagellar M-ring N-terminal" evidence="12">
    <location>
        <begin position="46"/>
        <end position="221"/>
    </location>
</feature>
<proteinExistence type="inferred from homology"/>
<comment type="caution">
    <text evidence="14">The sequence shown here is derived from an EMBL/GenBank/DDBJ whole genome shotgun (WGS) entry which is preliminary data.</text>
</comment>
<comment type="similarity">
    <text evidence="3 9">Belongs to the FliF family.</text>
</comment>
<keyword evidence="15" id="KW-1185">Reference proteome</keyword>
<comment type="subcellular location">
    <subcellularLocation>
        <location evidence="1 9">Bacterial flagellum basal body</location>
    </subcellularLocation>
    <subcellularLocation>
        <location evidence="2">Cell membrane</location>
        <topology evidence="2">Multi-pass membrane protein</topology>
    </subcellularLocation>
</comment>
<keyword evidence="7 11" id="KW-0472">Membrane</keyword>
<protein>
    <recommendedName>
        <fullName evidence="9">Flagellar M-ring protein</fullName>
    </recommendedName>
</protein>
<feature type="region of interest" description="Disordered" evidence="10">
    <location>
        <begin position="311"/>
        <end position="331"/>
    </location>
</feature>
<keyword evidence="6 11" id="KW-1133">Transmembrane helix</keyword>
<evidence type="ECO:0000313" key="15">
    <source>
        <dbReference type="Proteomes" id="UP001230005"/>
    </source>
</evidence>
<evidence type="ECO:0000256" key="4">
    <source>
        <dbReference type="ARBA" id="ARBA00022475"/>
    </source>
</evidence>
<dbReference type="InterPro" id="IPR000067">
    <property type="entry name" value="FlgMring_FliF"/>
</dbReference>
<evidence type="ECO:0000256" key="10">
    <source>
        <dbReference type="SAM" id="MobiDB-lite"/>
    </source>
</evidence>
<dbReference type="PIRSF" id="PIRSF004862">
    <property type="entry name" value="FliF"/>
    <property type="match status" value="1"/>
</dbReference>
<accession>A0ABT9ZR61</accession>
<evidence type="ECO:0000256" key="1">
    <source>
        <dbReference type="ARBA" id="ARBA00004117"/>
    </source>
</evidence>
<keyword evidence="5 11" id="KW-0812">Transmembrane</keyword>
<evidence type="ECO:0000256" key="8">
    <source>
        <dbReference type="ARBA" id="ARBA00023143"/>
    </source>
</evidence>
<evidence type="ECO:0000259" key="12">
    <source>
        <dbReference type="Pfam" id="PF01514"/>
    </source>
</evidence>
<keyword evidence="4" id="KW-1003">Cell membrane</keyword>
<keyword evidence="14" id="KW-0969">Cilium</keyword>
<dbReference type="Pfam" id="PF08345">
    <property type="entry name" value="YscJ_FliF_C"/>
    <property type="match status" value="1"/>
</dbReference>
<dbReference type="Pfam" id="PF01514">
    <property type="entry name" value="YscJ_FliF"/>
    <property type="match status" value="1"/>
</dbReference>
<dbReference type="InterPro" id="IPR006182">
    <property type="entry name" value="FliF_N_dom"/>
</dbReference>
<sequence length="527" mass="60202">MNEKLIHYKNRTIELWQGRTKRQQNFLIVLVVLILLLLLTFMFFGSRTTYVPLYSNLTVQETGEIKNTLDARGISSEISNNGTAISVPETMVDELRVSLAAEGIPQTGRIDYSTFRDNMGFGTTENEFNLLERAALQTSIEDLIRNVDGVQNAQVMITVPEPSVWLTDIQEQATASILLNLQPGYRLDQNQIRALYHLVSKSIPNLPVENIVIMDQNSQFLELYDDTSTVNTALTLYEQQRSIQREIERDIQRQVQQMLGTIMGPDKVVVSVSTDIDFTQENRQEQLVTPVNEEDMSGIAVSVERITETYTGDDIPEGGVPGTGETDIPGYPGVIGGGSGDYERMEERINNDVNRIQREIVESPYKIRDIGIQVMVEPPDPEDPASLPIERLNDIQQILGQIVRTSIDREYTADWEQEDINDRIFVSQQQFFGKTQWEEPPLTTPLTNYYVIGGLVLLIIILLILLFRKKSKTEEIEEEEIVVRNDDIPIMEDQDTEENNRRRQLEKLAKEKPEEFSKLIRTWLSED</sequence>
<dbReference type="NCBIfam" id="TIGR00206">
    <property type="entry name" value="fliF"/>
    <property type="match status" value="1"/>
</dbReference>
<reference evidence="14 15" key="1">
    <citation type="submission" date="2023-07" db="EMBL/GenBank/DDBJ databases">
        <title>Genomic Encyclopedia of Type Strains, Phase IV (KMG-IV): sequencing the most valuable type-strain genomes for metagenomic binning, comparative biology and taxonomic classification.</title>
        <authorList>
            <person name="Goeker M."/>
        </authorList>
    </citation>
    <scope>NUCLEOTIDE SEQUENCE [LARGE SCALE GENOMIC DNA]</scope>
    <source>
        <strain evidence="14 15">DSM 9768</strain>
    </source>
</reference>
<dbReference type="InterPro" id="IPR045851">
    <property type="entry name" value="AMP-bd_C_sf"/>
</dbReference>
<dbReference type="InterPro" id="IPR043427">
    <property type="entry name" value="YscJ/FliF"/>
</dbReference>
<dbReference type="RefSeq" id="WP_307322732.1">
    <property type="nucleotide sequence ID" value="NZ_JAUSUG010000003.1"/>
</dbReference>
<keyword evidence="8 9" id="KW-0975">Bacterial flagellum</keyword>